<feature type="transmembrane region" description="Helical" evidence="6">
    <location>
        <begin position="23"/>
        <end position="41"/>
    </location>
</feature>
<dbReference type="InterPro" id="IPR003856">
    <property type="entry name" value="LPS_length_determ_N"/>
</dbReference>
<evidence type="ECO:0000256" key="4">
    <source>
        <dbReference type="ARBA" id="ARBA00022989"/>
    </source>
</evidence>
<protein>
    <submittedName>
        <fullName evidence="9">Wzz/FepE/Etk N-terminal domain-containing protein</fullName>
    </submittedName>
</protein>
<dbReference type="PANTHER" id="PTHR32309:SF13">
    <property type="entry name" value="FERRIC ENTEROBACTIN TRANSPORT PROTEIN FEPE"/>
    <property type="match status" value="1"/>
</dbReference>
<evidence type="ECO:0000256" key="3">
    <source>
        <dbReference type="ARBA" id="ARBA00022692"/>
    </source>
</evidence>
<dbReference type="InterPro" id="IPR050445">
    <property type="entry name" value="Bact_polysacc_biosynth/exp"/>
</dbReference>
<dbReference type="InterPro" id="IPR032807">
    <property type="entry name" value="GNVR"/>
</dbReference>
<evidence type="ECO:0000256" key="1">
    <source>
        <dbReference type="ARBA" id="ARBA00004651"/>
    </source>
</evidence>
<reference evidence="10" key="1">
    <citation type="journal article" date="2019" name="Int. J. Syst. Evol. Microbiol.">
        <title>The Global Catalogue of Microorganisms (GCM) 10K type strain sequencing project: providing services to taxonomists for standard genome sequencing and annotation.</title>
        <authorList>
            <consortium name="The Broad Institute Genomics Platform"/>
            <consortium name="The Broad Institute Genome Sequencing Center for Infectious Disease"/>
            <person name="Wu L."/>
            <person name="Ma J."/>
        </authorList>
    </citation>
    <scope>NUCLEOTIDE SEQUENCE [LARGE SCALE GENOMIC DNA]</scope>
    <source>
        <strain evidence="10">CGMCC 1.10759</strain>
    </source>
</reference>
<keyword evidence="5 6" id="KW-0472">Membrane</keyword>
<evidence type="ECO:0000256" key="2">
    <source>
        <dbReference type="ARBA" id="ARBA00022475"/>
    </source>
</evidence>
<feature type="domain" description="Polysaccharide chain length determinant N-terminal" evidence="7">
    <location>
        <begin position="7"/>
        <end position="105"/>
    </location>
</feature>
<evidence type="ECO:0000256" key="6">
    <source>
        <dbReference type="SAM" id="Phobius"/>
    </source>
</evidence>
<evidence type="ECO:0000256" key="5">
    <source>
        <dbReference type="ARBA" id="ARBA00023136"/>
    </source>
</evidence>
<dbReference type="EMBL" id="JBHSDU010000015">
    <property type="protein sequence ID" value="MFC4313407.1"/>
    <property type="molecule type" value="Genomic_DNA"/>
</dbReference>
<evidence type="ECO:0000313" key="9">
    <source>
        <dbReference type="EMBL" id="MFC4313407.1"/>
    </source>
</evidence>
<accession>A0ABV8T2I9</accession>
<evidence type="ECO:0000259" key="8">
    <source>
        <dbReference type="Pfam" id="PF13807"/>
    </source>
</evidence>
<gene>
    <name evidence="9" type="ORF">ACFPN2_30300</name>
</gene>
<feature type="transmembrane region" description="Helical" evidence="6">
    <location>
        <begin position="246"/>
        <end position="265"/>
    </location>
</feature>
<keyword evidence="2" id="KW-1003">Cell membrane</keyword>
<evidence type="ECO:0000313" key="10">
    <source>
        <dbReference type="Proteomes" id="UP001595904"/>
    </source>
</evidence>
<feature type="domain" description="Tyrosine-protein kinase G-rich" evidence="8">
    <location>
        <begin position="204"/>
        <end position="266"/>
    </location>
</feature>
<comment type="caution">
    <text evidence="9">The sequence shown here is derived from an EMBL/GenBank/DDBJ whole genome shotgun (WGS) entry which is preliminary data.</text>
</comment>
<evidence type="ECO:0000259" key="7">
    <source>
        <dbReference type="Pfam" id="PF02706"/>
    </source>
</evidence>
<keyword evidence="4 6" id="KW-1133">Transmembrane helix</keyword>
<keyword evidence="3 6" id="KW-0812">Transmembrane</keyword>
<comment type="subcellular location">
    <subcellularLocation>
        <location evidence="1">Cell membrane</location>
        <topology evidence="1">Multi-pass membrane protein</topology>
    </subcellularLocation>
</comment>
<dbReference type="Pfam" id="PF02706">
    <property type="entry name" value="Wzz"/>
    <property type="match status" value="1"/>
</dbReference>
<sequence>MSTVQDDEIALVDLFRAIWDYKILIGVVAAVCTGLAIYLALTAKEIYRAEVTLAPVAESGSPGGGGLMSQLGGLANLAGLSLGGGRGKEATALLKSYRLAEEFIQRKDLIPVLFEGSSKEPPTMWRAVRQFRSAVLDIKEEELDGLITLTVDWTDPKVAAQWANELAALANELLRKRAMDESTRNINYLNDQLSKTNVVEIRLSLYKLIESETKQLMLANGKIEYAFTVIDPAVAPEIRISPKRTLMTLVGFMVGCVLGCVIAFIHRGLKAQKRA</sequence>
<dbReference type="RefSeq" id="WP_380603696.1">
    <property type="nucleotide sequence ID" value="NZ_JBHSDU010000015.1"/>
</dbReference>
<dbReference type="PANTHER" id="PTHR32309">
    <property type="entry name" value="TYROSINE-PROTEIN KINASE"/>
    <property type="match status" value="1"/>
</dbReference>
<dbReference type="Pfam" id="PF13807">
    <property type="entry name" value="GNVR"/>
    <property type="match status" value="1"/>
</dbReference>
<name>A0ABV8T2I9_9GAMM</name>
<proteinExistence type="predicted"/>
<dbReference type="Proteomes" id="UP001595904">
    <property type="component" value="Unassembled WGS sequence"/>
</dbReference>
<keyword evidence="10" id="KW-1185">Reference proteome</keyword>
<organism evidence="9 10">
    <name type="scientific">Steroidobacter flavus</name>
    <dbReference type="NCBI Taxonomy" id="1842136"/>
    <lineage>
        <taxon>Bacteria</taxon>
        <taxon>Pseudomonadati</taxon>
        <taxon>Pseudomonadota</taxon>
        <taxon>Gammaproteobacteria</taxon>
        <taxon>Steroidobacterales</taxon>
        <taxon>Steroidobacteraceae</taxon>
        <taxon>Steroidobacter</taxon>
    </lineage>
</organism>
<dbReference type="SUPFAM" id="SSF160355">
    <property type="entry name" value="Bacterial polysaccharide co-polymerase-like"/>
    <property type="match status" value="1"/>
</dbReference>